<dbReference type="Pfam" id="PF01370">
    <property type="entry name" value="Epimerase"/>
    <property type="match status" value="1"/>
</dbReference>
<dbReference type="Proteomes" id="UP000823641">
    <property type="component" value="Unassembled WGS sequence"/>
</dbReference>
<comment type="caution">
    <text evidence="3">The sequence shown here is derived from an EMBL/GenBank/DDBJ whole genome shotgun (WGS) entry which is preliminary data.</text>
</comment>
<dbReference type="Gene3D" id="3.90.25.10">
    <property type="entry name" value="UDP-galactose 4-epimerase, domain 1"/>
    <property type="match status" value="1"/>
</dbReference>
<dbReference type="PANTHER" id="PTHR43000">
    <property type="entry name" value="DTDP-D-GLUCOSE 4,6-DEHYDRATASE-RELATED"/>
    <property type="match status" value="1"/>
</dbReference>
<comment type="similarity">
    <text evidence="1">Belongs to the NAD(P)-dependent epimerase/dehydratase family.</text>
</comment>
<reference evidence="3" key="1">
    <citation type="submission" date="2020-10" db="EMBL/GenBank/DDBJ databases">
        <authorList>
            <person name="Gilroy R."/>
        </authorList>
    </citation>
    <scope>NUCLEOTIDE SEQUENCE</scope>
    <source>
        <strain evidence="3">G3-3990</strain>
    </source>
</reference>
<proteinExistence type="inferred from homology"/>
<dbReference type="AlphaFoldDB" id="A0A9D9N3B5"/>
<dbReference type="InterPro" id="IPR005888">
    <property type="entry name" value="dTDP_Gluc_deHydtase"/>
</dbReference>
<dbReference type="SUPFAM" id="SSF51735">
    <property type="entry name" value="NAD(P)-binding Rossmann-fold domains"/>
    <property type="match status" value="1"/>
</dbReference>
<reference evidence="3" key="2">
    <citation type="journal article" date="2021" name="PeerJ">
        <title>Extensive microbial diversity within the chicken gut microbiome revealed by metagenomics and culture.</title>
        <authorList>
            <person name="Gilroy R."/>
            <person name="Ravi A."/>
            <person name="Getino M."/>
            <person name="Pursley I."/>
            <person name="Horton D.L."/>
            <person name="Alikhan N.F."/>
            <person name="Baker D."/>
            <person name="Gharbi K."/>
            <person name="Hall N."/>
            <person name="Watson M."/>
            <person name="Adriaenssens E.M."/>
            <person name="Foster-Nyarko E."/>
            <person name="Jarju S."/>
            <person name="Secka A."/>
            <person name="Antonio M."/>
            <person name="Oren A."/>
            <person name="Chaudhuri R.R."/>
            <person name="La Ragione R."/>
            <person name="Hildebrand F."/>
            <person name="Pallen M.J."/>
        </authorList>
    </citation>
    <scope>NUCLEOTIDE SEQUENCE</scope>
    <source>
        <strain evidence="3">G3-3990</strain>
    </source>
</reference>
<dbReference type="GO" id="GO:0008460">
    <property type="term" value="F:dTDP-glucose 4,6-dehydratase activity"/>
    <property type="evidence" value="ECO:0007669"/>
    <property type="project" value="InterPro"/>
</dbReference>
<dbReference type="InterPro" id="IPR001509">
    <property type="entry name" value="Epimerase_deHydtase"/>
</dbReference>
<name>A0A9D9N3B5_9BACT</name>
<dbReference type="EMBL" id="JADIMG010000004">
    <property type="protein sequence ID" value="MBO8458822.1"/>
    <property type="molecule type" value="Genomic_DNA"/>
</dbReference>
<evidence type="ECO:0000313" key="4">
    <source>
        <dbReference type="Proteomes" id="UP000823641"/>
    </source>
</evidence>
<dbReference type="GO" id="GO:0009225">
    <property type="term" value="P:nucleotide-sugar metabolic process"/>
    <property type="evidence" value="ECO:0007669"/>
    <property type="project" value="InterPro"/>
</dbReference>
<dbReference type="Gene3D" id="3.40.50.720">
    <property type="entry name" value="NAD(P)-binding Rossmann-like Domain"/>
    <property type="match status" value="1"/>
</dbReference>
<evidence type="ECO:0000313" key="3">
    <source>
        <dbReference type="EMBL" id="MBO8458822.1"/>
    </source>
</evidence>
<feature type="domain" description="NAD-dependent epimerase/dehydratase" evidence="2">
    <location>
        <begin position="4"/>
        <end position="272"/>
    </location>
</feature>
<protein>
    <submittedName>
        <fullName evidence="3">dTDP-glucose 4,6-dehydratase</fullName>
    </submittedName>
</protein>
<evidence type="ECO:0000259" key="2">
    <source>
        <dbReference type="Pfam" id="PF01370"/>
    </source>
</evidence>
<dbReference type="InterPro" id="IPR036291">
    <property type="entry name" value="NAD(P)-bd_dom_sf"/>
</dbReference>
<dbReference type="CDD" id="cd05246">
    <property type="entry name" value="dTDP_GD_SDR_e"/>
    <property type="match status" value="1"/>
</dbReference>
<accession>A0A9D9N3B5</accession>
<evidence type="ECO:0000256" key="1">
    <source>
        <dbReference type="ARBA" id="ARBA00007637"/>
    </source>
</evidence>
<sequence>MKNILITGGAGFIGSHVVRLFVTKYPDYHIVNLDKLTYAGNLANLKDIENAPNYTFVKADICDFEKVQSVFAEYQIDGVIHLAAESHVDRSIKDPFTFARTNVMGTLTLLQAAKQYWNGNWEGKRFYHISTDEVYGALELTHPDGIEPPFSTTASSSEHHLAYGKDFFYEDTKYNPHSPYSASKASSDHFVRAFHDTYGMPTIVTNCSNNYGPYQFPEKLIPLFINNIRHGKPLPVYGKGENVRDWLYVVDHARAIDLIFHKGKVADTYNIGGFNEWKNIDLIKVIIKTVDRLLGNPEGTSDHLITYVTDRAGHDLRYAIDSTKLKNELGWEPSLQFEEGIEKTVRWYLDNQEWMDNITSGEYEKYYESMYSGR</sequence>
<organism evidence="3 4">
    <name type="scientific">Candidatus Gallipaludibacter merdavium</name>
    <dbReference type="NCBI Taxonomy" id="2840839"/>
    <lineage>
        <taxon>Bacteria</taxon>
        <taxon>Pseudomonadati</taxon>
        <taxon>Bacteroidota</taxon>
        <taxon>Bacteroidia</taxon>
        <taxon>Bacteroidales</taxon>
        <taxon>Candidatus Gallipaludibacter</taxon>
    </lineage>
</organism>
<gene>
    <name evidence="3" type="ORF">IAA73_00590</name>
</gene>